<proteinExistence type="predicted"/>
<evidence type="ECO:0000313" key="1">
    <source>
        <dbReference type="EnsemblPlants" id="OMERI11G05110.1"/>
    </source>
</evidence>
<name>A0A0E0F3D9_9ORYZ</name>
<reference evidence="1" key="1">
    <citation type="submission" date="2015-04" db="UniProtKB">
        <authorList>
            <consortium name="EnsemblPlants"/>
        </authorList>
    </citation>
    <scope>IDENTIFICATION</scope>
</reference>
<dbReference type="EnsemblPlants" id="OMERI11G05110.1">
    <property type="protein sequence ID" value="OMERI11G05110.1"/>
    <property type="gene ID" value="OMERI11G05110"/>
</dbReference>
<sequence length="67" mass="7389">MEEDDNTVAVDGGGRQRLRRMHYFGPCCQTLGSTLTSKEVFTWVNTLTSGCSTSATLIEQVSKEMTL</sequence>
<dbReference type="AlphaFoldDB" id="A0A0E0F3D9"/>
<accession>A0A0E0F3D9</accession>
<dbReference type="Gramene" id="OMERI11G05110.1">
    <property type="protein sequence ID" value="OMERI11G05110.1"/>
    <property type="gene ID" value="OMERI11G05110"/>
</dbReference>
<reference evidence="1" key="2">
    <citation type="submission" date="2018-05" db="EMBL/GenBank/DDBJ databases">
        <title>OmerRS3 (Oryza meridionalis Reference Sequence Version 3).</title>
        <authorList>
            <person name="Zhang J."/>
            <person name="Kudrna D."/>
            <person name="Lee S."/>
            <person name="Talag J."/>
            <person name="Welchert J."/>
            <person name="Wing R.A."/>
        </authorList>
    </citation>
    <scope>NUCLEOTIDE SEQUENCE [LARGE SCALE GENOMIC DNA]</scope>
    <source>
        <strain evidence="1">cv. OR44</strain>
    </source>
</reference>
<organism evidence="1">
    <name type="scientific">Oryza meridionalis</name>
    <dbReference type="NCBI Taxonomy" id="40149"/>
    <lineage>
        <taxon>Eukaryota</taxon>
        <taxon>Viridiplantae</taxon>
        <taxon>Streptophyta</taxon>
        <taxon>Embryophyta</taxon>
        <taxon>Tracheophyta</taxon>
        <taxon>Spermatophyta</taxon>
        <taxon>Magnoliopsida</taxon>
        <taxon>Liliopsida</taxon>
        <taxon>Poales</taxon>
        <taxon>Poaceae</taxon>
        <taxon>BOP clade</taxon>
        <taxon>Oryzoideae</taxon>
        <taxon>Oryzeae</taxon>
        <taxon>Oryzinae</taxon>
        <taxon>Oryza</taxon>
    </lineage>
</organism>
<protein>
    <submittedName>
        <fullName evidence="1">Uncharacterized protein</fullName>
    </submittedName>
</protein>
<dbReference type="HOGENOM" id="CLU_2816730_0_0_1"/>
<dbReference type="Proteomes" id="UP000008021">
    <property type="component" value="Chromosome 11"/>
</dbReference>
<keyword evidence="2" id="KW-1185">Reference proteome</keyword>
<evidence type="ECO:0000313" key="2">
    <source>
        <dbReference type="Proteomes" id="UP000008021"/>
    </source>
</evidence>